<dbReference type="InterPro" id="IPR037941">
    <property type="entry name" value="SeP"/>
</dbReference>
<evidence type="ECO:0000256" key="6">
    <source>
        <dbReference type="SAM" id="MobiDB-lite"/>
    </source>
</evidence>
<dbReference type="Pfam" id="PF04592">
    <property type="entry name" value="SelP_N"/>
    <property type="match status" value="1"/>
</dbReference>
<dbReference type="OMA" id="EICLPNV"/>
<proteinExistence type="predicted"/>
<feature type="compositionally biased region" description="Basic and acidic residues" evidence="6">
    <location>
        <begin position="222"/>
        <end position="238"/>
    </location>
</feature>
<evidence type="ECO:0000256" key="4">
    <source>
        <dbReference type="ARBA" id="ARBA00022933"/>
    </source>
</evidence>
<keyword evidence="3" id="KW-0732">Signal</keyword>
<dbReference type="PANTHER" id="PTHR10105">
    <property type="entry name" value="SELENOPROTEIN P"/>
    <property type="match status" value="1"/>
</dbReference>
<dbReference type="Proteomes" id="UP000024404">
    <property type="component" value="Unassembled WGS sequence"/>
</dbReference>
<evidence type="ECO:0000313" key="9">
    <source>
        <dbReference type="EnsemblMetazoa" id="OVOC10345.1"/>
    </source>
</evidence>
<feature type="compositionally biased region" description="Polar residues" evidence="6">
    <location>
        <begin position="268"/>
        <end position="277"/>
    </location>
</feature>
<reference evidence="9" key="2">
    <citation type="submission" date="2022-06" db="UniProtKB">
        <authorList>
            <consortium name="EnsemblMetazoa"/>
        </authorList>
    </citation>
    <scope>IDENTIFICATION</scope>
</reference>
<dbReference type="GO" id="GO:0008430">
    <property type="term" value="F:selenium binding"/>
    <property type="evidence" value="ECO:0007669"/>
    <property type="project" value="InterPro"/>
</dbReference>
<feature type="region of interest" description="Disordered" evidence="6">
    <location>
        <begin position="217"/>
        <end position="367"/>
    </location>
</feature>
<dbReference type="GO" id="GO:0005576">
    <property type="term" value="C:extracellular region"/>
    <property type="evidence" value="ECO:0007669"/>
    <property type="project" value="UniProtKB-SubCell"/>
</dbReference>
<protein>
    <submittedName>
        <fullName evidence="9">SelP_N domain-containing protein</fullName>
    </submittedName>
</protein>
<keyword evidence="2" id="KW-0964">Secreted</keyword>
<name>A0A8R1TJ47_ONCVO</name>
<keyword evidence="4" id="KW-0712">Selenocysteine</keyword>
<dbReference type="EMBL" id="CMVM020000333">
    <property type="status" value="NOT_ANNOTATED_CDS"/>
    <property type="molecule type" value="Genomic_DNA"/>
</dbReference>
<evidence type="ECO:0000256" key="7">
    <source>
        <dbReference type="SAM" id="Phobius"/>
    </source>
</evidence>
<feature type="compositionally biased region" description="Low complexity" evidence="6">
    <location>
        <begin position="326"/>
        <end position="338"/>
    </location>
</feature>
<evidence type="ECO:0000259" key="8">
    <source>
        <dbReference type="Pfam" id="PF04592"/>
    </source>
</evidence>
<evidence type="ECO:0000256" key="1">
    <source>
        <dbReference type="ARBA" id="ARBA00004613"/>
    </source>
</evidence>
<keyword evidence="7" id="KW-0812">Transmembrane</keyword>
<feature type="compositionally biased region" description="Basic and acidic residues" evidence="6">
    <location>
        <begin position="355"/>
        <end position="367"/>
    </location>
</feature>
<keyword evidence="7" id="KW-1133">Transmembrane helix</keyword>
<accession>A0A8R1TJ47</accession>
<feature type="transmembrane region" description="Helical" evidence="7">
    <location>
        <begin position="5"/>
        <end position="25"/>
    </location>
</feature>
<dbReference type="AlphaFoldDB" id="A0A8R1TJ47"/>
<dbReference type="InterPro" id="IPR007671">
    <property type="entry name" value="Selenoprotein-P_N"/>
</dbReference>
<sequence length="742" mass="87304">MQKIYYSSVIFFDILLLLVSIIIFAKPVVKSTPILCNQTKSWTLDGQNIVADSKGFVLLVVLMPMQCEHCHKQLMKFQTIMETLPEIKIVVVAPYGANSRLIERYRKEFSRITIGMESLNERIWNILSGSAHDHFIYDRCGRLANLIRHPKSDATKSEHTLRALKLAVNYAQCGWCQYNPANLLISQKSIDTTYADSTLNDKTKKTFIKAVIYRQNDKRHKVNSDRQHDIAPDHERFSLRTNTISPMRKEYERTSDDHSNQKMVISGAKSQQQQRISMSKKRTSQQTQPKIESNQRRVMIGPDNNISRESDWRVLNGSHPFSSQMSQNESQDCEQQQQRIKEQQYRREQRKKQQKLREQNERKEKEKYEEALEQLRIQQEHRLKIRQQEEERRRAEEQLRLQEIRRQHEERQYQERQRLYQQEVERRAEEQRRNEEFRRRTEEQLRLQEQKMKGQLYTDVNGDEERRRLVDQGDSSNWRQFKAPPHHQQYVQNYSMTTPVSFDSINPTTKTSSLYDDYDYLPMDSEITPAPTQRTQILGTEPPEQPTILFDYQVPCAAFTDKICIEQKKRLGADRMSKCCDKGIYLTDLCMPEHCTNATTELCCMQKFLQAKYKCCLNDSKAINTAGDAFSRCCYYKFVQDDDKCCPAPRAKFHWLTAYEICLPNVRVDLSDVRFSVRIASSNYGTKKNNQESNEVVTVDLNADKSWDHSCEQGAKVFQFPYLPVDELAKVKVDDESGEERR</sequence>
<feature type="compositionally biased region" description="Basic and acidic residues" evidence="6">
    <location>
        <begin position="247"/>
        <end position="260"/>
    </location>
</feature>
<evidence type="ECO:0000256" key="2">
    <source>
        <dbReference type="ARBA" id="ARBA00022525"/>
    </source>
</evidence>
<keyword evidence="7" id="KW-0472">Membrane</keyword>
<keyword evidence="5" id="KW-0325">Glycoprotein</keyword>
<organism evidence="9 10">
    <name type="scientific">Onchocerca volvulus</name>
    <dbReference type="NCBI Taxonomy" id="6282"/>
    <lineage>
        <taxon>Eukaryota</taxon>
        <taxon>Metazoa</taxon>
        <taxon>Ecdysozoa</taxon>
        <taxon>Nematoda</taxon>
        <taxon>Chromadorea</taxon>
        <taxon>Rhabditida</taxon>
        <taxon>Spirurina</taxon>
        <taxon>Spiruromorpha</taxon>
        <taxon>Filarioidea</taxon>
        <taxon>Onchocercidae</taxon>
        <taxon>Onchocerca</taxon>
    </lineage>
</organism>
<feature type="domain" description="Selenoprotein P N-terminal" evidence="8">
    <location>
        <begin position="35"/>
        <end position="233"/>
    </location>
</feature>
<dbReference type="EnsemblMetazoa" id="OVOC10345.1">
    <property type="protein sequence ID" value="OVOC10345.1"/>
    <property type="gene ID" value="WBGene00247154"/>
</dbReference>
<keyword evidence="10" id="KW-1185">Reference proteome</keyword>
<evidence type="ECO:0000256" key="5">
    <source>
        <dbReference type="ARBA" id="ARBA00023180"/>
    </source>
</evidence>
<reference evidence="10" key="1">
    <citation type="submission" date="2013-10" db="EMBL/GenBank/DDBJ databases">
        <title>Genome sequencing of Onchocerca volvulus.</title>
        <authorList>
            <person name="Cotton J."/>
            <person name="Tsai J."/>
            <person name="Stanley E."/>
            <person name="Tracey A."/>
            <person name="Holroyd N."/>
            <person name="Lustigman S."/>
            <person name="Berriman M."/>
        </authorList>
    </citation>
    <scope>NUCLEOTIDE SEQUENCE</scope>
</reference>
<evidence type="ECO:0000313" key="10">
    <source>
        <dbReference type="Proteomes" id="UP000024404"/>
    </source>
</evidence>
<comment type="subcellular location">
    <subcellularLocation>
        <location evidence="1">Secreted</location>
    </subcellularLocation>
</comment>
<dbReference type="PANTHER" id="PTHR10105:SF2">
    <property type="entry name" value="AGAP003297-PA"/>
    <property type="match status" value="1"/>
</dbReference>
<dbReference type="GO" id="GO:0001887">
    <property type="term" value="P:selenium compound metabolic process"/>
    <property type="evidence" value="ECO:0007669"/>
    <property type="project" value="TreeGrafter"/>
</dbReference>
<evidence type="ECO:0000256" key="3">
    <source>
        <dbReference type="ARBA" id="ARBA00022729"/>
    </source>
</evidence>